<proteinExistence type="predicted"/>
<reference evidence="2" key="1">
    <citation type="submission" date="2022-11" db="EMBL/GenBank/DDBJ databases">
        <authorList>
            <person name="Kikuchi T."/>
        </authorList>
    </citation>
    <scope>NUCLEOTIDE SEQUENCE</scope>
    <source>
        <strain evidence="2">PS1010</strain>
    </source>
</reference>
<evidence type="ECO:0000313" key="2">
    <source>
        <dbReference type="EMBL" id="CAI5437727.1"/>
    </source>
</evidence>
<organism evidence="2 3">
    <name type="scientific">Caenorhabditis angaria</name>
    <dbReference type="NCBI Taxonomy" id="860376"/>
    <lineage>
        <taxon>Eukaryota</taxon>
        <taxon>Metazoa</taxon>
        <taxon>Ecdysozoa</taxon>
        <taxon>Nematoda</taxon>
        <taxon>Chromadorea</taxon>
        <taxon>Rhabditida</taxon>
        <taxon>Rhabditina</taxon>
        <taxon>Rhabditomorpha</taxon>
        <taxon>Rhabditoidea</taxon>
        <taxon>Rhabditidae</taxon>
        <taxon>Peloderinae</taxon>
        <taxon>Caenorhabditis</taxon>
    </lineage>
</organism>
<accession>A0A9P1I3W2</accession>
<keyword evidence="1" id="KW-0732">Signal</keyword>
<dbReference type="Proteomes" id="UP001152747">
    <property type="component" value="Unassembled WGS sequence"/>
</dbReference>
<name>A0A9P1I3W2_9PELO</name>
<evidence type="ECO:0000313" key="3">
    <source>
        <dbReference type="Proteomes" id="UP001152747"/>
    </source>
</evidence>
<feature type="chain" id="PRO_5040289444" evidence="1">
    <location>
        <begin position="26"/>
        <end position="216"/>
    </location>
</feature>
<keyword evidence="3" id="KW-1185">Reference proteome</keyword>
<dbReference type="OrthoDB" id="5919772at2759"/>
<dbReference type="AlphaFoldDB" id="A0A9P1I3W2"/>
<gene>
    <name evidence="2" type="ORF">CAMP_LOCUS364</name>
</gene>
<evidence type="ECO:0000256" key="1">
    <source>
        <dbReference type="SAM" id="SignalP"/>
    </source>
</evidence>
<dbReference type="EMBL" id="CANHGI010000001">
    <property type="protein sequence ID" value="CAI5437727.1"/>
    <property type="molecule type" value="Genomic_DNA"/>
</dbReference>
<protein>
    <submittedName>
        <fullName evidence="2">Uncharacterized protein</fullName>
    </submittedName>
</protein>
<sequence length="216" mass="24835">MCGTLRVGHIITFTILLFFISGIQGEEEEEDLRQFPRGVYHFSDLDREIETSFKVPDFGALDPIKMASDLMSSAIRTDTKRKTLAGIELPFSFTGRPMSIQINGETHNAVNLVDPKAMRKSEKPKEIRRSPESRQTFLKARQICLEESIESCDEALDTLYQLRFGKSLVNNDEEGEDNNGEYRKIIEDKIKEIGTNHEDSEEDYHDKARNFLRQIN</sequence>
<feature type="signal peptide" evidence="1">
    <location>
        <begin position="1"/>
        <end position="25"/>
    </location>
</feature>
<comment type="caution">
    <text evidence="2">The sequence shown here is derived from an EMBL/GenBank/DDBJ whole genome shotgun (WGS) entry which is preliminary data.</text>
</comment>